<sequence>MKLSRDDLKDLFPHIFIKRKKLWDYICTFNGSSYPDAHDSPGPGAPSEETASTKSSGESSCDNSSESSNSSPEVQVLKRTKPREWTASATGKKIKASWPGANFTFPLSEGVKKCVKSKIPLNDKLRRELIRDCVTCLKASVGEGINTNHVNEAAKIICKEVPVMKDEKPPLWPEDMEFPYWASAKQMVNKRLANLKTSSKGKSASSATANEDDLLIETGEKDTEEDTSKHMKVLHKEFKKKGKNWKVIQQLLAFTFGKRREEIALITGQGAISNMLDKHAYLDQQRVVSLMA</sequence>
<organism evidence="2 3">
    <name type="scientific">Actinia tenebrosa</name>
    <name type="common">Australian red waratah sea anemone</name>
    <dbReference type="NCBI Taxonomy" id="6105"/>
    <lineage>
        <taxon>Eukaryota</taxon>
        <taxon>Metazoa</taxon>
        <taxon>Cnidaria</taxon>
        <taxon>Anthozoa</taxon>
        <taxon>Hexacorallia</taxon>
        <taxon>Actiniaria</taxon>
        <taxon>Actiniidae</taxon>
        <taxon>Actinia</taxon>
    </lineage>
</organism>
<keyword evidence="2" id="KW-1185">Reference proteome</keyword>
<evidence type="ECO:0000256" key="1">
    <source>
        <dbReference type="SAM" id="MobiDB-lite"/>
    </source>
</evidence>
<feature type="region of interest" description="Disordered" evidence="1">
    <location>
        <begin position="35"/>
        <end position="92"/>
    </location>
</feature>
<dbReference type="Proteomes" id="UP000515163">
    <property type="component" value="Unplaced"/>
</dbReference>
<accession>A0A6P8H9B8</accession>
<feature type="compositionally biased region" description="Low complexity" evidence="1">
    <location>
        <begin position="199"/>
        <end position="209"/>
    </location>
</feature>
<proteinExistence type="predicted"/>
<feature type="region of interest" description="Disordered" evidence="1">
    <location>
        <begin position="199"/>
        <end position="228"/>
    </location>
</feature>
<protein>
    <submittedName>
        <fullName evidence="3">Uncharacterized protein LOC116286638</fullName>
    </submittedName>
</protein>
<gene>
    <name evidence="3" type="primary">LOC116286638</name>
</gene>
<dbReference type="AlphaFoldDB" id="A0A6P8H9B8"/>
<dbReference type="KEGG" id="aten:116286638"/>
<dbReference type="GeneID" id="116286638"/>
<reference evidence="3" key="1">
    <citation type="submission" date="2025-08" db="UniProtKB">
        <authorList>
            <consortium name="RefSeq"/>
        </authorList>
    </citation>
    <scope>IDENTIFICATION</scope>
    <source>
        <tissue evidence="3">Tentacle</tissue>
    </source>
</reference>
<feature type="compositionally biased region" description="Low complexity" evidence="1">
    <location>
        <begin position="55"/>
        <end position="71"/>
    </location>
</feature>
<name>A0A6P8H9B8_ACTTE</name>
<dbReference type="InParanoid" id="A0A6P8H9B8"/>
<feature type="compositionally biased region" description="Basic and acidic residues" evidence="1">
    <location>
        <begin position="218"/>
        <end position="228"/>
    </location>
</feature>
<dbReference type="RefSeq" id="XP_031549050.1">
    <property type="nucleotide sequence ID" value="XM_031693190.1"/>
</dbReference>
<evidence type="ECO:0000313" key="3">
    <source>
        <dbReference type="RefSeq" id="XP_031549050.1"/>
    </source>
</evidence>
<dbReference type="OrthoDB" id="5988977at2759"/>
<evidence type="ECO:0000313" key="2">
    <source>
        <dbReference type="Proteomes" id="UP000515163"/>
    </source>
</evidence>